<dbReference type="Proteomes" id="UP001552299">
    <property type="component" value="Unassembled WGS sequence"/>
</dbReference>
<protein>
    <submittedName>
        <fullName evidence="1">Uncharacterized protein</fullName>
    </submittedName>
</protein>
<evidence type="ECO:0000313" key="2">
    <source>
        <dbReference type="Proteomes" id="UP001552299"/>
    </source>
</evidence>
<reference evidence="1 2" key="1">
    <citation type="journal article" date="2024" name="Plant Biotechnol. J.">
        <title>Dendrobium thyrsiflorum genome and its molecular insights into genes involved in important horticultural traits.</title>
        <authorList>
            <person name="Chen B."/>
            <person name="Wang J.Y."/>
            <person name="Zheng P.J."/>
            <person name="Li K.L."/>
            <person name="Liang Y.M."/>
            <person name="Chen X.F."/>
            <person name="Zhang C."/>
            <person name="Zhao X."/>
            <person name="He X."/>
            <person name="Zhang G.Q."/>
            <person name="Liu Z.J."/>
            <person name="Xu Q."/>
        </authorList>
    </citation>
    <scope>NUCLEOTIDE SEQUENCE [LARGE SCALE GENOMIC DNA]</scope>
    <source>
        <strain evidence="1">GZMU011</strain>
    </source>
</reference>
<dbReference type="AlphaFoldDB" id="A0ABD0VQT4"/>
<dbReference type="EMBL" id="JANQDX010000002">
    <property type="protein sequence ID" value="KAL0927549.1"/>
    <property type="molecule type" value="Genomic_DNA"/>
</dbReference>
<proteinExistence type="predicted"/>
<organism evidence="1 2">
    <name type="scientific">Dendrobium thyrsiflorum</name>
    <name type="common">Pinecone-like raceme dendrobium</name>
    <name type="synonym">Orchid</name>
    <dbReference type="NCBI Taxonomy" id="117978"/>
    <lineage>
        <taxon>Eukaryota</taxon>
        <taxon>Viridiplantae</taxon>
        <taxon>Streptophyta</taxon>
        <taxon>Embryophyta</taxon>
        <taxon>Tracheophyta</taxon>
        <taxon>Spermatophyta</taxon>
        <taxon>Magnoliopsida</taxon>
        <taxon>Liliopsida</taxon>
        <taxon>Asparagales</taxon>
        <taxon>Orchidaceae</taxon>
        <taxon>Epidendroideae</taxon>
        <taxon>Malaxideae</taxon>
        <taxon>Dendrobiinae</taxon>
        <taxon>Dendrobium</taxon>
    </lineage>
</organism>
<comment type="caution">
    <text evidence="1">The sequence shown here is derived from an EMBL/GenBank/DDBJ whole genome shotgun (WGS) entry which is preliminary data.</text>
</comment>
<accession>A0ABD0VQT4</accession>
<sequence>MAPSRFDISLDESAPIEKRWSKYRSRSLKKILKSRWQNGRTKLISLYFPTKDSIFPTISVVNIELSTFTVSIWSALQSRDPSCVSSPYLLSPSSTQIHRSKAAGSEISGQPRPNPFRGVFLSIEGVSRLDVFYKFIHGQSTSSESPRCSGSTKWIRYKLKS</sequence>
<gene>
    <name evidence="1" type="ORF">M5K25_001727</name>
</gene>
<keyword evidence="2" id="KW-1185">Reference proteome</keyword>
<name>A0ABD0VQT4_DENTH</name>
<evidence type="ECO:0000313" key="1">
    <source>
        <dbReference type="EMBL" id="KAL0927549.1"/>
    </source>
</evidence>